<gene>
    <name evidence="5" type="primary">CSON009565</name>
</gene>
<dbReference type="AlphaFoldDB" id="A0A336KHH5"/>
<dbReference type="InterPro" id="IPR000566">
    <property type="entry name" value="Lipocln_cytosolic_FA-bd_dom"/>
</dbReference>
<dbReference type="GO" id="GO:0031409">
    <property type="term" value="F:pigment binding"/>
    <property type="evidence" value="ECO:0007669"/>
    <property type="project" value="InterPro"/>
</dbReference>
<protein>
    <submittedName>
        <fullName evidence="5">CSON009565 protein</fullName>
    </submittedName>
</protein>
<dbReference type="PANTHER" id="PTHR10612:SF34">
    <property type="entry name" value="APOLIPOPROTEIN D"/>
    <property type="match status" value="1"/>
</dbReference>
<feature type="domain" description="Lipocalin/cytosolic fatty-acid binding" evidence="4">
    <location>
        <begin position="36"/>
        <end position="131"/>
    </location>
</feature>
<dbReference type="SUPFAM" id="SSF50814">
    <property type="entry name" value="Lipocalins"/>
    <property type="match status" value="1"/>
</dbReference>
<dbReference type="GO" id="GO:0006629">
    <property type="term" value="P:lipid metabolic process"/>
    <property type="evidence" value="ECO:0007669"/>
    <property type="project" value="TreeGrafter"/>
</dbReference>
<accession>A0A336KHH5</accession>
<dbReference type="GO" id="GO:0000302">
    <property type="term" value="P:response to reactive oxygen species"/>
    <property type="evidence" value="ECO:0007669"/>
    <property type="project" value="TreeGrafter"/>
</dbReference>
<sequence>MNVLTFSLLLPLIYIVNAQIEIPGACPANAVQSNFNISAYLGKWYEIKRYQTSFQQSGDCVTAQYALNSDNATISVVNQMTILPNKTAILSINGTGRLQSTEPPIDGRLFVNFFGNESDYWVLNTDYNNYAVVWSCANFGNNSMRM</sequence>
<dbReference type="InterPro" id="IPR022272">
    <property type="entry name" value="Lipocalin_CS"/>
</dbReference>
<reference evidence="5" key="1">
    <citation type="submission" date="2018-04" db="EMBL/GenBank/DDBJ databases">
        <authorList>
            <person name="Go L.Y."/>
            <person name="Mitchell J.A."/>
        </authorList>
    </citation>
    <scope>NUCLEOTIDE SEQUENCE</scope>
    <source>
        <tissue evidence="5">Whole organism</tissue>
    </source>
</reference>
<feature type="chain" id="PRO_5034333784" evidence="3">
    <location>
        <begin position="19"/>
        <end position="146"/>
    </location>
</feature>
<reference evidence="6" key="2">
    <citation type="submission" date="2018-07" db="EMBL/GenBank/DDBJ databases">
        <authorList>
            <person name="Quirk P.G."/>
            <person name="Krulwich T.A."/>
        </authorList>
    </citation>
    <scope>NUCLEOTIDE SEQUENCE</scope>
</reference>
<keyword evidence="2" id="KW-1015">Disulfide bond</keyword>
<dbReference type="Pfam" id="PF08212">
    <property type="entry name" value="Lipocalin_2"/>
    <property type="match status" value="1"/>
</dbReference>
<comment type="similarity">
    <text evidence="1 3">Belongs to the calycin superfamily. Lipocalin family.</text>
</comment>
<dbReference type="Gene3D" id="2.40.128.20">
    <property type="match status" value="1"/>
</dbReference>
<dbReference type="InterPro" id="IPR012674">
    <property type="entry name" value="Calycin"/>
</dbReference>
<feature type="signal peptide" evidence="3">
    <location>
        <begin position="1"/>
        <end position="18"/>
    </location>
</feature>
<proteinExistence type="inferred from homology"/>
<organism evidence="5">
    <name type="scientific">Culicoides sonorensis</name>
    <name type="common">Biting midge</name>
    <dbReference type="NCBI Taxonomy" id="179676"/>
    <lineage>
        <taxon>Eukaryota</taxon>
        <taxon>Metazoa</taxon>
        <taxon>Ecdysozoa</taxon>
        <taxon>Arthropoda</taxon>
        <taxon>Hexapoda</taxon>
        <taxon>Insecta</taxon>
        <taxon>Pterygota</taxon>
        <taxon>Neoptera</taxon>
        <taxon>Endopterygota</taxon>
        <taxon>Diptera</taxon>
        <taxon>Nematocera</taxon>
        <taxon>Chironomoidea</taxon>
        <taxon>Ceratopogonidae</taxon>
        <taxon>Ceratopogoninae</taxon>
        <taxon>Culicoides</taxon>
        <taxon>Monoculicoides</taxon>
    </lineage>
</organism>
<keyword evidence="3" id="KW-0732">Signal</keyword>
<evidence type="ECO:0000256" key="3">
    <source>
        <dbReference type="PIRNR" id="PIRNR036893"/>
    </source>
</evidence>
<dbReference type="GO" id="GO:0005737">
    <property type="term" value="C:cytoplasm"/>
    <property type="evidence" value="ECO:0007669"/>
    <property type="project" value="TreeGrafter"/>
</dbReference>
<evidence type="ECO:0000259" key="4">
    <source>
        <dbReference type="Pfam" id="PF08212"/>
    </source>
</evidence>
<dbReference type="EMBL" id="UFQT01000380">
    <property type="protein sequence ID" value="SSX23757.1"/>
    <property type="molecule type" value="Genomic_DNA"/>
</dbReference>
<evidence type="ECO:0000313" key="6">
    <source>
        <dbReference type="EMBL" id="SSX23757.1"/>
    </source>
</evidence>
<evidence type="ECO:0000313" key="5">
    <source>
        <dbReference type="EMBL" id="SSX03392.1"/>
    </source>
</evidence>
<evidence type="ECO:0000256" key="1">
    <source>
        <dbReference type="ARBA" id="ARBA00006889"/>
    </source>
</evidence>
<evidence type="ECO:0000256" key="2">
    <source>
        <dbReference type="ARBA" id="ARBA00023157"/>
    </source>
</evidence>
<dbReference type="PIRSF" id="PIRSF036893">
    <property type="entry name" value="Lipocalin_ApoD"/>
    <property type="match status" value="1"/>
</dbReference>
<dbReference type="OMA" id="CPANAVQ"/>
<name>A0A336KHH5_CULSO</name>
<dbReference type="PROSITE" id="PS00213">
    <property type="entry name" value="LIPOCALIN"/>
    <property type="match status" value="1"/>
</dbReference>
<dbReference type="EMBL" id="UFQS01000380">
    <property type="protein sequence ID" value="SSX03392.1"/>
    <property type="molecule type" value="Genomic_DNA"/>
</dbReference>
<dbReference type="InterPro" id="IPR022271">
    <property type="entry name" value="Lipocalin_ApoD"/>
</dbReference>
<dbReference type="VEuPathDB" id="VectorBase:CSON009565"/>
<dbReference type="InterPro" id="IPR003057">
    <property type="entry name" value="Invtbrt_color"/>
</dbReference>
<dbReference type="PANTHER" id="PTHR10612">
    <property type="entry name" value="APOLIPOPROTEIN D"/>
    <property type="match status" value="1"/>
</dbReference>
<dbReference type="PRINTS" id="PR01273">
    <property type="entry name" value="INVTBRTCOLOR"/>
</dbReference>